<reference evidence="5 6" key="1">
    <citation type="submission" date="2018-02" db="EMBL/GenBank/DDBJ databases">
        <authorList>
            <person name="Cohen D.B."/>
            <person name="Kent A.D."/>
        </authorList>
    </citation>
    <scope>NUCLEOTIDE SEQUENCE [LARGE SCALE GENOMIC DNA]</scope>
    <source>
        <strain evidence="5 6">CCAP 1448/3</strain>
    </source>
</reference>
<dbReference type="CDD" id="cd24008">
    <property type="entry name" value="ASKHA_NBD_GLK"/>
    <property type="match status" value="1"/>
</dbReference>
<keyword evidence="1 3" id="KW-0808">Transferase</keyword>
<dbReference type="GO" id="GO:0005737">
    <property type="term" value="C:cytoplasm"/>
    <property type="evidence" value="ECO:0007669"/>
    <property type="project" value="UniProtKB-SubCell"/>
</dbReference>
<feature type="binding site" evidence="3">
    <location>
        <begin position="6"/>
        <end position="11"/>
    </location>
    <ligand>
        <name>ATP</name>
        <dbReference type="ChEBI" id="CHEBI:30616"/>
    </ligand>
</feature>
<dbReference type="OrthoDB" id="9800595at2"/>
<dbReference type="Pfam" id="PF02685">
    <property type="entry name" value="Glucokinase"/>
    <property type="match status" value="1"/>
</dbReference>
<evidence type="ECO:0000256" key="1">
    <source>
        <dbReference type="ARBA" id="ARBA00022679"/>
    </source>
</evidence>
<dbReference type="NCBIfam" id="NF001415">
    <property type="entry name" value="PRK00292.1-2"/>
    <property type="match status" value="1"/>
</dbReference>
<keyword evidence="6" id="KW-1185">Reference proteome</keyword>
<evidence type="ECO:0000313" key="6">
    <source>
        <dbReference type="Proteomes" id="UP000238762"/>
    </source>
</evidence>
<dbReference type="NCBIfam" id="TIGR00749">
    <property type="entry name" value="glk"/>
    <property type="match status" value="1"/>
</dbReference>
<comment type="subcellular location">
    <subcellularLocation>
        <location evidence="3">Cytoplasm</location>
    </subcellularLocation>
</comment>
<keyword evidence="3" id="KW-0547">Nucleotide-binding</keyword>
<dbReference type="RefSeq" id="WP_106286633.1">
    <property type="nucleotide sequence ID" value="NZ_CAWNTC010000090.1"/>
</dbReference>
<protein>
    <recommendedName>
        <fullName evidence="3">Glucokinase</fullName>
        <ecNumber evidence="3">2.7.1.2</ecNumber>
    </recommendedName>
    <alternativeName>
        <fullName evidence="3">Glucose kinase</fullName>
    </alternativeName>
</protein>
<dbReference type="PANTHER" id="PTHR47363">
    <property type="entry name" value="GLUCOKINASE"/>
    <property type="match status" value="1"/>
</dbReference>
<dbReference type="PANTHER" id="PTHR47363:SF1">
    <property type="entry name" value="GLUCOKINASE"/>
    <property type="match status" value="1"/>
</dbReference>
<evidence type="ECO:0000313" key="5">
    <source>
        <dbReference type="EMBL" id="PSB05250.1"/>
    </source>
</evidence>
<sequence length="344" mass="37405">MLILAGDIGGTKTILRLVKTSESSSQLETLAEKQYPSQEFPDLVPMVRQFLQGVDVLTPDVACFGIAGPVVDDTAQLTNLNWFLDAPRLQRDLGISQVSLINDFAAVGYGVLGLEPTDIHTLQPGKPKPGAPIAVIGAGTGLGHCFLIPQGDSYQVFSSEGGHADFSPRNQWEFQLLEYILETKELERVSIERVISGPGISIIYQFFRDLQVSDESPEIAQLVRSWEKQAETPEIEINPAGAIAQAAIEKRDRLCEETMRLFVQAYGAEVGNFALKLLPYGGMYVAGGIAPKNLPLLKTEGFLDAFVNKGRMKPLLDSIPLHIVLNPKVGLIGAAIHGSRIKLS</sequence>
<dbReference type="HAMAP" id="MF_00524">
    <property type="entry name" value="Glucokinase"/>
    <property type="match status" value="1"/>
</dbReference>
<dbReference type="GO" id="GO:0005524">
    <property type="term" value="F:ATP binding"/>
    <property type="evidence" value="ECO:0007669"/>
    <property type="project" value="UniProtKB-UniRule"/>
</dbReference>
<dbReference type="AlphaFoldDB" id="A0A2T1CAF2"/>
<accession>A0A2T1CAF2</accession>
<dbReference type="GO" id="GO:0004340">
    <property type="term" value="F:glucokinase activity"/>
    <property type="evidence" value="ECO:0007669"/>
    <property type="project" value="UniProtKB-UniRule"/>
</dbReference>
<dbReference type="Gene3D" id="3.30.420.40">
    <property type="match status" value="1"/>
</dbReference>
<dbReference type="GO" id="GO:0005536">
    <property type="term" value="F:D-glucose binding"/>
    <property type="evidence" value="ECO:0007669"/>
    <property type="project" value="InterPro"/>
</dbReference>
<dbReference type="Gene3D" id="3.40.367.20">
    <property type="match status" value="1"/>
</dbReference>
<dbReference type="GO" id="GO:0006096">
    <property type="term" value="P:glycolytic process"/>
    <property type="evidence" value="ECO:0007669"/>
    <property type="project" value="UniProtKB-UniRule"/>
</dbReference>
<keyword evidence="3" id="KW-0067">ATP-binding</keyword>
<proteinExistence type="inferred from homology"/>
<name>A0A2T1CAF2_9CYAN</name>
<evidence type="ECO:0000256" key="4">
    <source>
        <dbReference type="RuleBase" id="RU004046"/>
    </source>
</evidence>
<dbReference type="Proteomes" id="UP000238762">
    <property type="component" value="Unassembled WGS sequence"/>
</dbReference>
<reference evidence="5 6" key="2">
    <citation type="submission" date="2018-03" db="EMBL/GenBank/DDBJ databases">
        <title>The ancient ancestry and fast evolution of plastids.</title>
        <authorList>
            <person name="Moore K.R."/>
            <person name="Magnabosco C."/>
            <person name="Momper L."/>
            <person name="Gold D.A."/>
            <person name="Bosak T."/>
            <person name="Fournier G.P."/>
        </authorList>
    </citation>
    <scope>NUCLEOTIDE SEQUENCE [LARGE SCALE GENOMIC DNA]</scope>
    <source>
        <strain evidence="5 6">CCAP 1448/3</strain>
    </source>
</reference>
<evidence type="ECO:0000256" key="2">
    <source>
        <dbReference type="ARBA" id="ARBA00022777"/>
    </source>
</evidence>
<dbReference type="InterPro" id="IPR003836">
    <property type="entry name" value="Glucokinase"/>
</dbReference>
<dbReference type="EMBL" id="PVWJ01000001">
    <property type="protein sequence ID" value="PSB05250.1"/>
    <property type="molecule type" value="Genomic_DNA"/>
</dbReference>
<comment type="catalytic activity">
    <reaction evidence="3">
        <text>D-glucose + ATP = D-glucose 6-phosphate + ADP + H(+)</text>
        <dbReference type="Rhea" id="RHEA:17825"/>
        <dbReference type="ChEBI" id="CHEBI:4167"/>
        <dbReference type="ChEBI" id="CHEBI:15378"/>
        <dbReference type="ChEBI" id="CHEBI:30616"/>
        <dbReference type="ChEBI" id="CHEBI:61548"/>
        <dbReference type="ChEBI" id="CHEBI:456216"/>
        <dbReference type="EC" id="2.7.1.2"/>
    </reaction>
</comment>
<keyword evidence="3" id="KW-0324">Glycolysis</keyword>
<dbReference type="SUPFAM" id="SSF53067">
    <property type="entry name" value="Actin-like ATPase domain"/>
    <property type="match status" value="1"/>
</dbReference>
<gene>
    <name evidence="3" type="primary">glk</name>
    <name evidence="5" type="ORF">C7B64_00135</name>
</gene>
<organism evidence="5 6">
    <name type="scientific">Merismopedia glauca CCAP 1448/3</name>
    <dbReference type="NCBI Taxonomy" id="1296344"/>
    <lineage>
        <taxon>Bacteria</taxon>
        <taxon>Bacillati</taxon>
        <taxon>Cyanobacteriota</taxon>
        <taxon>Cyanophyceae</taxon>
        <taxon>Synechococcales</taxon>
        <taxon>Merismopediaceae</taxon>
        <taxon>Merismopedia</taxon>
    </lineage>
</organism>
<evidence type="ECO:0000256" key="3">
    <source>
        <dbReference type="HAMAP-Rule" id="MF_00524"/>
    </source>
</evidence>
<keyword evidence="2 3" id="KW-0418">Kinase</keyword>
<dbReference type="EC" id="2.7.1.2" evidence="3"/>
<dbReference type="InterPro" id="IPR043129">
    <property type="entry name" value="ATPase_NBD"/>
</dbReference>
<comment type="similarity">
    <text evidence="3 4">Belongs to the bacterial glucokinase family.</text>
</comment>
<keyword evidence="3" id="KW-0963">Cytoplasm</keyword>
<comment type="caution">
    <text evidence="5">The sequence shown here is derived from an EMBL/GenBank/DDBJ whole genome shotgun (WGS) entry which is preliminary data.</text>
</comment>